<protein>
    <submittedName>
        <fullName evidence="1">Uncharacterized protein</fullName>
    </submittedName>
</protein>
<evidence type="ECO:0000313" key="1">
    <source>
        <dbReference type="EMBL" id="JAH81649.1"/>
    </source>
</evidence>
<dbReference type="AlphaFoldDB" id="A0A0E9VU06"/>
<dbReference type="EMBL" id="GBXM01026928">
    <property type="protein sequence ID" value="JAH81649.1"/>
    <property type="molecule type" value="Transcribed_RNA"/>
</dbReference>
<sequence>MDFSCIQDRTSYFESHILIFLES</sequence>
<proteinExistence type="predicted"/>
<reference evidence="1" key="1">
    <citation type="submission" date="2014-11" db="EMBL/GenBank/DDBJ databases">
        <authorList>
            <person name="Amaro Gonzalez C."/>
        </authorList>
    </citation>
    <scope>NUCLEOTIDE SEQUENCE</scope>
</reference>
<accession>A0A0E9VU06</accession>
<name>A0A0E9VU06_ANGAN</name>
<organism evidence="1">
    <name type="scientific">Anguilla anguilla</name>
    <name type="common">European freshwater eel</name>
    <name type="synonym">Muraena anguilla</name>
    <dbReference type="NCBI Taxonomy" id="7936"/>
    <lineage>
        <taxon>Eukaryota</taxon>
        <taxon>Metazoa</taxon>
        <taxon>Chordata</taxon>
        <taxon>Craniata</taxon>
        <taxon>Vertebrata</taxon>
        <taxon>Euteleostomi</taxon>
        <taxon>Actinopterygii</taxon>
        <taxon>Neopterygii</taxon>
        <taxon>Teleostei</taxon>
        <taxon>Anguilliformes</taxon>
        <taxon>Anguillidae</taxon>
        <taxon>Anguilla</taxon>
    </lineage>
</organism>
<reference evidence="1" key="2">
    <citation type="journal article" date="2015" name="Fish Shellfish Immunol.">
        <title>Early steps in the European eel (Anguilla anguilla)-Vibrio vulnificus interaction in the gills: Role of the RtxA13 toxin.</title>
        <authorList>
            <person name="Callol A."/>
            <person name="Pajuelo D."/>
            <person name="Ebbesson L."/>
            <person name="Teles M."/>
            <person name="MacKenzie S."/>
            <person name="Amaro C."/>
        </authorList>
    </citation>
    <scope>NUCLEOTIDE SEQUENCE</scope>
</reference>